<feature type="binding site" evidence="8">
    <location>
        <begin position="51"/>
        <end position="55"/>
    </location>
    <ligand>
        <name>a 1,2-diacyl-sn-glycero-3-phospho-(1D-myo-inositol-3,4,5-trisphosphate)</name>
        <dbReference type="ChEBI" id="CHEBI:57836"/>
    </ligand>
</feature>
<dbReference type="EMBL" id="CABVLU010000005">
    <property type="protein sequence ID" value="VVT58270.1"/>
    <property type="molecule type" value="Genomic_DNA"/>
</dbReference>
<reference evidence="10" key="1">
    <citation type="submission" date="2019-09" db="EMBL/GenBank/DDBJ databases">
        <authorList>
            <person name="Brejova B."/>
        </authorList>
    </citation>
    <scope>NUCLEOTIDE SEQUENCE [LARGE SCALE GENOMIC DNA]</scope>
</reference>
<dbReference type="InterPro" id="IPR002553">
    <property type="entry name" value="Clathrin/coatomer_adapt-like_N"/>
</dbReference>
<keyword evidence="4 7" id="KW-0653">Protein transport</keyword>
<dbReference type="SUPFAM" id="SSF49348">
    <property type="entry name" value="Clathrin adaptor appendage domain"/>
    <property type="match status" value="1"/>
</dbReference>
<dbReference type="GO" id="GO:0035615">
    <property type="term" value="F:clathrin adaptor activity"/>
    <property type="evidence" value="ECO:0007669"/>
    <property type="project" value="InterPro"/>
</dbReference>
<gene>
    <name evidence="10" type="ORF">SAPINGB_P006122</name>
</gene>
<dbReference type="OrthoDB" id="28053at2759"/>
<dbReference type="Proteomes" id="UP000398389">
    <property type="component" value="Unassembled WGS sequence"/>
</dbReference>
<dbReference type="SUPFAM" id="SSF48371">
    <property type="entry name" value="ARM repeat"/>
    <property type="match status" value="1"/>
</dbReference>
<dbReference type="GO" id="GO:0030122">
    <property type="term" value="C:AP-2 adaptor complex"/>
    <property type="evidence" value="ECO:0007669"/>
    <property type="project" value="InterPro"/>
</dbReference>
<dbReference type="InterPro" id="IPR008152">
    <property type="entry name" value="Clathrin_a/b/g-adaptin_app_Ig"/>
</dbReference>
<evidence type="ECO:0000256" key="5">
    <source>
        <dbReference type="ARBA" id="ARBA00023136"/>
    </source>
</evidence>
<keyword evidence="6 7" id="KW-0168">Coated pit</keyword>
<comment type="similarity">
    <text evidence="7">Belongs to the adaptor complexes large subunit family.</text>
</comment>
<keyword evidence="11" id="KW-1185">Reference proteome</keyword>
<dbReference type="InterPro" id="IPR013041">
    <property type="entry name" value="Clathrin_app_Ig-like_sf"/>
</dbReference>
<evidence type="ECO:0000256" key="1">
    <source>
        <dbReference type="ARBA" id="ARBA00004277"/>
    </source>
</evidence>
<evidence type="ECO:0000313" key="11">
    <source>
        <dbReference type="Proteomes" id="UP000398389"/>
    </source>
</evidence>
<proteinExistence type="inferred from homology"/>
<keyword evidence="3 7" id="KW-0254">Endocytosis</keyword>
<evidence type="ECO:0000259" key="9">
    <source>
        <dbReference type="SMART" id="SM00809"/>
    </source>
</evidence>
<evidence type="ECO:0000256" key="2">
    <source>
        <dbReference type="ARBA" id="ARBA00022448"/>
    </source>
</evidence>
<organism evidence="10 11">
    <name type="scientific">Magnusiomyces paraingens</name>
    <dbReference type="NCBI Taxonomy" id="2606893"/>
    <lineage>
        <taxon>Eukaryota</taxon>
        <taxon>Fungi</taxon>
        <taxon>Dikarya</taxon>
        <taxon>Ascomycota</taxon>
        <taxon>Saccharomycotina</taxon>
        <taxon>Dipodascomycetes</taxon>
        <taxon>Dipodascales</taxon>
        <taxon>Dipodascaceae</taxon>
        <taxon>Magnusiomyces</taxon>
    </lineage>
</organism>
<accession>A0A5E8C5C7</accession>
<dbReference type="InterPro" id="IPR003164">
    <property type="entry name" value="Clathrin_a-adaptin_app_sub_C"/>
</dbReference>
<keyword evidence="2 7" id="KW-0813">Transport</keyword>
<evidence type="ECO:0000256" key="4">
    <source>
        <dbReference type="ARBA" id="ARBA00022927"/>
    </source>
</evidence>
<dbReference type="InterPro" id="IPR011989">
    <property type="entry name" value="ARM-like"/>
</dbReference>
<feature type="binding site" evidence="8">
    <location>
        <position position="38"/>
    </location>
    <ligand>
        <name>a 1,2-diacyl-sn-glycero-3-phospho-(1D-myo-inositol-3,4,5-trisphosphate)</name>
        <dbReference type="ChEBI" id="CHEBI:57836"/>
    </ligand>
</feature>
<comment type="function">
    <text evidence="7">Adaptins are components of the adaptor complexes which link clathrin to receptors in coated vesicles. Clathrin-associated protein complexes are believed to interact with the cytoplasmic tails of membrane proteins, leading to their selection and concentration.</text>
</comment>
<feature type="domain" description="Clathrin adaptor alpha/beta/gamma-adaptin appendage Ig-like subdomain" evidence="9">
    <location>
        <begin position="693"/>
        <end position="804"/>
    </location>
</feature>
<dbReference type="Gene3D" id="2.60.40.1230">
    <property type="match status" value="1"/>
</dbReference>
<dbReference type="InterPro" id="IPR012295">
    <property type="entry name" value="TBP_dom_sf"/>
</dbReference>
<feature type="binding site" evidence="8">
    <location>
        <position position="47"/>
    </location>
    <ligand>
        <name>a 1,2-diacyl-sn-glycero-3-phospho-(1D-myo-inositol-3,4,5-trisphosphate)</name>
        <dbReference type="ChEBI" id="CHEBI:57836"/>
    </ligand>
</feature>
<dbReference type="SUPFAM" id="SSF55711">
    <property type="entry name" value="Subdomain of clathrin and coatomer appendage domain"/>
    <property type="match status" value="1"/>
</dbReference>
<dbReference type="Gene3D" id="3.30.310.10">
    <property type="entry name" value="TATA-Binding Protein"/>
    <property type="match status" value="1"/>
</dbReference>
<dbReference type="GeneID" id="43584936"/>
<dbReference type="InterPro" id="IPR016024">
    <property type="entry name" value="ARM-type_fold"/>
</dbReference>
<dbReference type="RefSeq" id="XP_031856727.1">
    <property type="nucleotide sequence ID" value="XM_032000836.1"/>
</dbReference>
<dbReference type="InterPro" id="IPR017104">
    <property type="entry name" value="AP2_complex_asu"/>
</dbReference>
<name>A0A5E8C5C7_9ASCO</name>
<dbReference type="PIRSF" id="PIRSF037091">
    <property type="entry name" value="AP2_complex_alpha"/>
    <property type="match status" value="1"/>
</dbReference>
<comment type="subcellular location">
    <subcellularLocation>
        <location evidence="1">Membrane</location>
        <location evidence="1">Coated pit</location>
        <topology evidence="1">Peripheral membrane protein</topology>
        <orientation evidence="1">Cytoplasmic side</orientation>
    </subcellularLocation>
</comment>
<dbReference type="GO" id="GO:0006886">
    <property type="term" value="P:intracellular protein transport"/>
    <property type="evidence" value="ECO:0007669"/>
    <property type="project" value="UniProtKB-UniRule"/>
</dbReference>
<dbReference type="Pfam" id="PF01602">
    <property type="entry name" value="Adaptin_N"/>
    <property type="match status" value="1"/>
</dbReference>
<evidence type="ECO:0000256" key="8">
    <source>
        <dbReference type="PIRSR" id="PIRSR037091-1"/>
    </source>
</evidence>
<keyword evidence="5 7" id="KW-0472">Membrane</keyword>
<evidence type="ECO:0000256" key="3">
    <source>
        <dbReference type="ARBA" id="ARBA00022583"/>
    </source>
</evidence>
<dbReference type="SMART" id="SM00809">
    <property type="entry name" value="Alpha_adaptinC2"/>
    <property type="match status" value="1"/>
</dbReference>
<dbReference type="InterPro" id="IPR009028">
    <property type="entry name" value="Coatomer/calthrin_app_sub_C"/>
</dbReference>
<dbReference type="GO" id="GO:0072583">
    <property type="term" value="P:clathrin-dependent endocytosis"/>
    <property type="evidence" value="ECO:0007669"/>
    <property type="project" value="InterPro"/>
</dbReference>
<dbReference type="InterPro" id="IPR050840">
    <property type="entry name" value="Adaptor_Complx_Large_Subunit"/>
</dbReference>
<dbReference type="PANTHER" id="PTHR22780">
    <property type="entry name" value="ADAPTIN, ALPHA/GAMMA/EPSILON"/>
    <property type="match status" value="1"/>
</dbReference>
<dbReference type="Pfam" id="PF02883">
    <property type="entry name" value="Alpha_adaptinC2"/>
    <property type="match status" value="1"/>
</dbReference>
<protein>
    <recommendedName>
        <fullName evidence="7">AP-2 complex subunit alpha</fullName>
    </recommendedName>
</protein>
<dbReference type="Pfam" id="PF02296">
    <property type="entry name" value="Alpha_adaptin_C"/>
    <property type="match status" value="1"/>
</dbReference>
<evidence type="ECO:0000313" key="10">
    <source>
        <dbReference type="EMBL" id="VVT58270.1"/>
    </source>
</evidence>
<sequence>MSQPMKGLVRFIADLRNAREREVEAKRINQELANIRNKFKDTGLSGYQKKKYICKLIYIYILGYEVNFGHLESISLISSNTYSEKQIGYLAVSVLLNENSDMLHLVINSIKKDLSSMNEYFTCLALNCIATVGGSTISDALADDIFKLLISPTSQDFVRKKAALTILRLYRRDRKIIPPSRADRIIAQIDSDNLGVATSVASLVSEMVQENPDAYKLAYSKVVRRLQHLVFENGCPEEYYYYTVPAPWFFVKLLRLLQFFPPSTDETIKLSIRKVITQIISANSIPSKNIQQSNAQNAVLFEAIDLAIHLDMDHNLMEQIVQILGQFLTSKETNTRYLAIGALANMASRYEQVPISSHLITITQSLRDRDISVRRKAIDLLYSICNASNVRTIVNELLKYLQAADFSIRGEMVIRIAVLVEKYATEYQWYVDISLRLLSIAGPHVNDEVWQRVVQIVVNNENLQEYSVKTIFQYLKSANCNENLIKVGGYLLGEYGNLISTQQNSGPLDQFLALHDKFPSCSAFTKGLLLTTYIKFVNLFPEIKPQLVQVFEYNAKSVDSELQQRSYEYLKMSSAEHMKLLPIIWDEMPPFPERSSTMLTRLKTKRITNTEGKRLWAPGSRRQKELQAAAATSATATAAVASTNTQNLLFEEASNTPTTSSIPVLTPLVSTPTKPTPTPAEELLTSGWEQNYKKLILNPEGIFYEDSMLQIGLRSDYRRHLGCVILYFRNNSGSTLQSLSVEITNHENPKLAVSTKNFPDSSIAANKTTQQVIMLEAHEPFLESPTVKITYLAGTLQVLTLKLPVVLEKFMLPTELSTDDYFKRWAQIAATGGTGLESQLVFKNRAFGAGINDGRIMAALQWSRIDNADRNPRNIVGAGIIHTSNGGSFGCLVRLEPNEDQSMYRVTVRATDARIPAILAKNISLMYQLL</sequence>
<evidence type="ECO:0000256" key="7">
    <source>
        <dbReference type="PIRNR" id="PIRNR037091"/>
    </source>
</evidence>
<evidence type="ECO:0000256" key="6">
    <source>
        <dbReference type="ARBA" id="ARBA00023176"/>
    </source>
</evidence>
<dbReference type="Gene3D" id="1.25.10.10">
    <property type="entry name" value="Leucine-rich Repeat Variant"/>
    <property type="match status" value="1"/>
</dbReference>
<dbReference type="AlphaFoldDB" id="A0A5E8C5C7"/>